<comment type="caution">
    <text evidence="1">The sequence shown here is derived from an EMBL/GenBank/DDBJ whole genome shotgun (WGS) entry which is preliminary data.</text>
</comment>
<reference evidence="2" key="1">
    <citation type="journal article" date="2019" name="Int. J. Syst. Evol. Microbiol.">
        <title>The Global Catalogue of Microorganisms (GCM) 10K type strain sequencing project: providing services to taxonomists for standard genome sequencing and annotation.</title>
        <authorList>
            <consortium name="The Broad Institute Genomics Platform"/>
            <consortium name="The Broad Institute Genome Sequencing Center for Infectious Disease"/>
            <person name="Wu L."/>
            <person name="Ma J."/>
        </authorList>
    </citation>
    <scope>NUCLEOTIDE SEQUENCE [LARGE SCALE GENOMIC DNA]</scope>
    <source>
        <strain evidence="2">CCUG 60527</strain>
    </source>
</reference>
<proteinExistence type="predicted"/>
<organism evidence="1 2">
    <name type="scientific">Tenacibaculum geojense</name>
    <dbReference type="NCBI Taxonomy" id="915352"/>
    <lineage>
        <taxon>Bacteria</taxon>
        <taxon>Pseudomonadati</taxon>
        <taxon>Bacteroidota</taxon>
        <taxon>Flavobacteriia</taxon>
        <taxon>Flavobacteriales</taxon>
        <taxon>Flavobacteriaceae</taxon>
        <taxon>Tenacibaculum</taxon>
    </lineage>
</organism>
<dbReference type="EMBL" id="JBHTJR010000034">
    <property type="protein sequence ID" value="MFD0992820.1"/>
    <property type="molecule type" value="Genomic_DNA"/>
</dbReference>
<dbReference type="Proteomes" id="UP001597062">
    <property type="component" value="Unassembled WGS sequence"/>
</dbReference>
<protein>
    <submittedName>
        <fullName evidence="1">Uncharacterized protein</fullName>
    </submittedName>
</protein>
<evidence type="ECO:0000313" key="2">
    <source>
        <dbReference type="Proteomes" id="UP001597062"/>
    </source>
</evidence>
<keyword evidence="2" id="KW-1185">Reference proteome</keyword>
<evidence type="ECO:0000313" key="1">
    <source>
        <dbReference type="EMBL" id="MFD0992820.1"/>
    </source>
</evidence>
<dbReference type="RefSeq" id="WP_386106489.1">
    <property type="nucleotide sequence ID" value="NZ_JBHTJR010000034.1"/>
</dbReference>
<accession>A0ABW3JQT8</accession>
<gene>
    <name evidence="1" type="ORF">ACFQ1U_06355</name>
</gene>
<sequence length="132" mass="15711">MVHYLLDSSQEYTEETFQDVKNRYTEFGKDLYEILRVSEPEIFKHLRFYKATKLIKKTTWGKAETENSYAIYDDGKKSFGIQLEPMTPVICLHNKLTQIEIGDWDENDYYGESIEYIKKELLKNEKPTHNNV</sequence>
<name>A0ABW3JQT8_9FLAO</name>